<keyword evidence="2" id="KW-1133">Transmembrane helix</keyword>
<dbReference type="CDD" id="cd03392">
    <property type="entry name" value="PAP2_like_2"/>
    <property type="match status" value="1"/>
</dbReference>
<comment type="caution">
    <text evidence="4">The sequence shown here is derived from an EMBL/GenBank/DDBJ whole genome shotgun (WGS) entry which is preliminary data.</text>
</comment>
<feature type="transmembrane region" description="Helical" evidence="2">
    <location>
        <begin position="175"/>
        <end position="196"/>
    </location>
</feature>
<feature type="transmembrane region" description="Helical" evidence="2">
    <location>
        <begin position="103"/>
        <end position="121"/>
    </location>
</feature>
<keyword evidence="5" id="KW-1185">Reference proteome</keyword>
<feature type="transmembrane region" description="Helical" evidence="2">
    <location>
        <begin position="202"/>
        <end position="220"/>
    </location>
</feature>
<accession>A0A177HHL8</accession>
<dbReference type="SMART" id="SM00014">
    <property type="entry name" value="acidPPc"/>
    <property type="match status" value="1"/>
</dbReference>
<dbReference type="Proteomes" id="UP000077381">
    <property type="component" value="Unassembled WGS sequence"/>
</dbReference>
<dbReference type="Pfam" id="PF01569">
    <property type="entry name" value="PAP2"/>
    <property type="match status" value="1"/>
</dbReference>
<feature type="transmembrane region" description="Helical" evidence="2">
    <location>
        <begin position="141"/>
        <end position="163"/>
    </location>
</feature>
<sequence>MHPAPSQAPARTHRTPDTRSARAALALALPSVLLVLLVVFQWGPLMELDGDISRTTHRWAVSEPEFTHVNRILTDWVWDPWTMRVLCAALAVWLVWRHRAWWLALWVAATCAVGTVVQQSLKAAVGRERPVWPDPVDSAHYAAFPSGHAMTATVVCGLLLWLLRLYGAGRALWHAAVVLAVVSVVGVGLTRVWLGVHWPSDVLGGWLLGAFMVTLAVTSYPKFMSGRSGQPYGNVRAEAEGAPEAPDGRGLEMRGSGRP</sequence>
<feature type="transmembrane region" description="Helical" evidence="2">
    <location>
        <begin position="81"/>
        <end position="96"/>
    </location>
</feature>
<dbReference type="OrthoDB" id="5289372at2"/>
<evidence type="ECO:0000313" key="4">
    <source>
        <dbReference type="EMBL" id="OAH10442.1"/>
    </source>
</evidence>
<evidence type="ECO:0000259" key="3">
    <source>
        <dbReference type="SMART" id="SM00014"/>
    </source>
</evidence>
<dbReference type="SUPFAM" id="SSF48317">
    <property type="entry name" value="Acid phosphatase/Vanadium-dependent haloperoxidase"/>
    <property type="match status" value="1"/>
</dbReference>
<organism evidence="4 5">
    <name type="scientific">Streptomyces jeddahensis</name>
    <dbReference type="NCBI Taxonomy" id="1716141"/>
    <lineage>
        <taxon>Bacteria</taxon>
        <taxon>Bacillati</taxon>
        <taxon>Actinomycetota</taxon>
        <taxon>Actinomycetes</taxon>
        <taxon>Kitasatosporales</taxon>
        <taxon>Streptomycetaceae</taxon>
        <taxon>Streptomyces</taxon>
    </lineage>
</organism>
<protein>
    <submittedName>
        <fullName evidence="4">PAP2 superfamily protein</fullName>
    </submittedName>
</protein>
<dbReference type="PATRIC" id="fig|1716141.3.peg.6496"/>
<dbReference type="Gene3D" id="1.20.144.10">
    <property type="entry name" value="Phosphatidic acid phosphatase type 2/haloperoxidase"/>
    <property type="match status" value="2"/>
</dbReference>
<name>A0A177HHL8_9ACTN</name>
<dbReference type="InterPro" id="IPR000326">
    <property type="entry name" value="PAP2/HPO"/>
</dbReference>
<dbReference type="EMBL" id="LOHS01000141">
    <property type="protein sequence ID" value="OAH10442.1"/>
    <property type="molecule type" value="Genomic_DNA"/>
</dbReference>
<dbReference type="PANTHER" id="PTHR14969">
    <property type="entry name" value="SPHINGOSINE-1-PHOSPHATE PHOSPHOHYDROLASE"/>
    <property type="match status" value="1"/>
</dbReference>
<feature type="transmembrane region" description="Helical" evidence="2">
    <location>
        <begin position="21"/>
        <end position="43"/>
    </location>
</feature>
<dbReference type="InterPro" id="IPR036938">
    <property type="entry name" value="PAP2/HPO_sf"/>
</dbReference>
<dbReference type="RefSeq" id="WP_078067623.1">
    <property type="nucleotide sequence ID" value="NZ_LOHS01000141.1"/>
</dbReference>
<gene>
    <name evidence="4" type="ORF">STSP_61800</name>
</gene>
<dbReference type="AlphaFoldDB" id="A0A177HHL8"/>
<evidence type="ECO:0000256" key="1">
    <source>
        <dbReference type="SAM" id="MobiDB-lite"/>
    </source>
</evidence>
<dbReference type="STRING" id="1716141.STSP_61800"/>
<keyword evidence="2" id="KW-0472">Membrane</keyword>
<reference evidence="4 5" key="1">
    <citation type="submission" date="2015-12" db="EMBL/GenBank/DDBJ databases">
        <title>Genome sequence of Streptomyces sp. G25.</title>
        <authorList>
            <person name="Poehlein A."/>
            <person name="Roettig A."/>
            <person name="Hiessl S."/>
            <person name="Hauschild P."/>
            <person name="Schauer J."/>
            <person name="Madkour M.H."/>
            <person name="Al-Ansari A.M."/>
            <person name="Almakishah N.H."/>
            <person name="Steinbuechel A."/>
            <person name="Daniel R."/>
        </authorList>
    </citation>
    <scope>NUCLEOTIDE SEQUENCE [LARGE SCALE GENOMIC DNA]</scope>
    <source>
        <strain evidence="5">G25(2015)</strain>
    </source>
</reference>
<evidence type="ECO:0000313" key="5">
    <source>
        <dbReference type="Proteomes" id="UP000077381"/>
    </source>
</evidence>
<feature type="region of interest" description="Disordered" evidence="1">
    <location>
        <begin position="234"/>
        <end position="259"/>
    </location>
</feature>
<evidence type="ECO:0000256" key="2">
    <source>
        <dbReference type="SAM" id="Phobius"/>
    </source>
</evidence>
<proteinExistence type="predicted"/>
<keyword evidence="2" id="KW-0812">Transmembrane</keyword>
<feature type="domain" description="Phosphatidic acid phosphatase type 2/haloperoxidase" evidence="3">
    <location>
        <begin position="103"/>
        <end position="217"/>
    </location>
</feature>
<dbReference type="PANTHER" id="PTHR14969:SF13">
    <property type="entry name" value="AT30094P"/>
    <property type="match status" value="1"/>
</dbReference>